<dbReference type="EMBL" id="FNIE01000015">
    <property type="protein sequence ID" value="SDP00455.1"/>
    <property type="molecule type" value="Genomic_DNA"/>
</dbReference>
<evidence type="ECO:0000256" key="1">
    <source>
        <dbReference type="SAM" id="MobiDB-lite"/>
    </source>
</evidence>
<feature type="region of interest" description="Disordered" evidence="1">
    <location>
        <begin position="1"/>
        <end position="26"/>
    </location>
</feature>
<proteinExistence type="predicted"/>
<organism evidence="2 3">
    <name type="scientific">Actinacidiphila guanduensis</name>
    <dbReference type="NCBI Taxonomy" id="310781"/>
    <lineage>
        <taxon>Bacteria</taxon>
        <taxon>Bacillati</taxon>
        <taxon>Actinomycetota</taxon>
        <taxon>Actinomycetes</taxon>
        <taxon>Kitasatosporales</taxon>
        <taxon>Streptomycetaceae</taxon>
        <taxon>Actinacidiphila</taxon>
    </lineage>
</organism>
<reference evidence="2 3" key="1">
    <citation type="submission" date="2016-10" db="EMBL/GenBank/DDBJ databases">
        <authorList>
            <person name="de Groot N.N."/>
        </authorList>
    </citation>
    <scope>NUCLEOTIDE SEQUENCE [LARGE SCALE GENOMIC DNA]</scope>
    <source>
        <strain evidence="2 3">CGMCC 4.2022</strain>
    </source>
</reference>
<dbReference type="SUPFAM" id="SSF63829">
    <property type="entry name" value="Calcium-dependent phosphotriesterase"/>
    <property type="match status" value="1"/>
</dbReference>
<dbReference type="RefSeq" id="WP_143031777.1">
    <property type="nucleotide sequence ID" value="NZ_FNIE01000015.1"/>
</dbReference>
<gene>
    <name evidence="2" type="ORF">SAMN05216259_11578</name>
</gene>
<keyword evidence="3" id="KW-1185">Reference proteome</keyword>
<name>A0A1H0P6X7_9ACTN</name>
<sequence>MLTQGTGFTAHSAATSEARQRATASRGRTASVAVAAALAGLVAVTGCGGNGKPPAPKPGQAALLGTYDNGTTVGQTLSAVHPNGAATDAAGTTYLVNSPALAGLSTAGKGTAYPASEHYYDATPPDGLVAMPDGTLLFGHGGEVVRFDPKSGAAAVLAGNADRTRDYNATAAATAAAGSVRFTKSAVPVGVTKAGAVVILDGRALWSLAAGRLTRFHQQPVVDDKDATFLTEGNAVAPDGTTYLRGARTGSPTLGAVRVISPQGQETAPALPAAIPGVDGRPADLTTTWLASDGADGLYVHAVRLTGGSGDYVLHLHNGTATVVLSAKPTAKAAKDGTCDVHKPVDAAHFPCALPRTLTYHAGQLVLAGEKSYVVRLPAT</sequence>
<dbReference type="STRING" id="310781.SAMN05216259_11578"/>
<dbReference type="AlphaFoldDB" id="A0A1H0P6X7"/>
<accession>A0A1H0P6X7</accession>
<dbReference type="Proteomes" id="UP000199341">
    <property type="component" value="Unassembled WGS sequence"/>
</dbReference>
<evidence type="ECO:0000313" key="2">
    <source>
        <dbReference type="EMBL" id="SDP00455.1"/>
    </source>
</evidence>
<evidence type="ECO:0000313" key="3">
    <source>
        <dbReference type="Proteomes" id="UP000199341"/>
    </source>
</evidence>
<dbReference type="OrthoDB" id="4119789at2"/>
<protein>
    <submittedName>
        <fullName evidence="2">Uncharacterized protein</fullName>
    </submittedName>
</protein>
<feature type="compositionally biased region" description="Polar residues" evidence="1">
    <location>
        <begin position="1"/>
        <end position="17"/>
    </location>
</feature>